<evidence type="ECO:0000313" key="2">
    <source>
        <dbReference type="Proteomes" id="UP000789525"/>
    </source>
</evidence>
<organism evidence="1 2">
    <name type="scientific">Acaulospora colombiana</name>
    <dbReference type="NCBI Taxonomy" id="27376"/>
    <lineage>
        <taxon>Eukaryota</taxon>
        <taxon>Fungi</taxon>
        <taxon>Fungi incertae sedis</taxon>
        <taxon>Mucoromycota</taxon>
        <taxon>Glomeromycotina</taxon>
        <taxon>Glomeromycetes</taxon>
        <taxon>Diversisporales</taxon>
        <taxon>Acaulosporaceae</taxon>
        <taxon>Acaulospora</taxon>
    </lineage>
</organism>
<reference evidence="1" key="1">
    <citation type="submission" date="2021-06" db="EMBL/GenBank/DDBJ databases">
        <authorList>
            <person name="Kallberg Y."/>
            <person name="Tangrot J."/>
            <person name="Rosling A."/>
        </authorList>
    </citation>
    <scope>NUCLEOTIDE SEQUENCE</scope>
    <source>
        <strain evidence="1">CL356</strain>
    </source>
</reference>
<gene>
    <name evidence="1" type="ORF">ACOLOM_LOCUS2576</name>
</gene>
<name>A0ACA9KVC0_9GLOM</name>
<protein>
    <submittedName>
        <fullName evidence="1">10327_t:CDS:1</fullName>
    </submittedName>
</protein>
<evidence type="ECO:0000313" key="1">
    <source>
        <dbReference type="EMBL" id="CAG8495735.1"/>
    </source>
</evidence>
<dbReference type="Proteomes" id="UP000789525">
    <property type="component" value="Unassembled WGS sequence"/>
</dbReference>
<accession>A0ACA9KVC0</accession>
<dbReference type="EMBL" id="CAJVPT010003426">
    <property type="protein sequence ID" value="CAG8495735.1"/>
    <property type="molecule type" value="Genomic_DNA"/>
</dbReference>
<feature type="non-terminal residue" evidence="1">
    <location>
        <position position="1"/>
    </location>
</feature>
<sequence>QHMPPLQFTSESFEHIFSCPSNFSIIKEKSKSIIKLILELINKSDSIQSKTDLNDIISNLLISEPLLLNWATVTANTSSATGICWKRITPYPQQKQPNKKRFPPTTLLLDCFTRSNPMQCIDKTTTIYINKIIQLNNPSPQNSSLFMDRAIAVYPYPFNRPL</sequence>
<proteinExistence type="predicted"/>
<keyword evidence="2" id="KW-1185">Reference proteome</keyword>
<comment type="caution">
    <text evidence="1">The sequence shown here is derived from an EMBL/GenBank/DDBJ whole genome shotgun (WGS) entry which is preliminary data.</text>
</comment>